<evidence type="ECO:0000256" key="2">
    <source>
        <dbReference type="ARBA" id="ARBA00023134"/>
    </source>
</evidence>
<dbReference type="GO" id="GO:0005525">
    <property type="term" value="F:GTP binding"/>
    <property type="evidence" value="ECO:0007669"/>
    <property type="project" value="UniProtKB-KW"/>
</dbReference>
<dbReference type="SMART" id="SM00175">
    <property type="entry name" value="RAB"/>
    <property type="match status" value="1"/>
</dbReference>
<dbReference type="EMBL" id="CAXDID020000054">
    <property type="protein sequence ID" value="CAL6006750.1"/>
    <property type="molecule type" value="Genomic_DNA"/>
</dbReference>
<reference evidence="4 5" key="2">
    <citation type="submission" date="2024-07" db="EMBL/GenBank/DDBJ databases">
        <authorList>
            <person name="Akdeniz Z."/>
        </authorList>
    </citation>
    <scope>NUCLEOTIDE SEQUENCE [LARGE SCALE GENOMIC DNA]</scope>
</reference>
<dbReference type="PRINTS" id="PR00449">
    <property type="entry name" value="RASTRNSFRMNG"/>
</dbReference>
<organism evidence="3">
    <name type="scientific">Hexamita inflata</name>
    <dbReference type="NCBI Taxonomy" id="28002"/>
    <lineage>
        <taxon>Eukaryota</taxon>
        <taxon>Metamonada</taxon>
        <taxon>Diplomonadida</taxon>
        <taxon>Hexamitidae</taxon>
        <taxon>Hexamitinae</taxon>
        <taxon>Hexamita</taxon>
    </lineage>
</organism>
<proteinExistence type="predicted"/>
<evidence type="ECO:0000256" key="1">
    <source>
        <dbReference type="ARBA" id="ARBA00022741"/>
    </source>
</evidence>
<keyword evidence="2" id="KW-0342">GTP-binding</keyword>
<dbReference type="Pfam" id="PF00071">
    <property type="entry name" value="Ras"/>
    <property type="match status" value="1"/>
</dbReference>
<dbReference type="AlphaFoldDB" id="A0AA86RDD0"/>
<dbReference type="SMART" id="SM00173">
    <property type="entry name" value="RAS"/>
    <property type="match status" value="1"/>
</dbReference>
<dbReference type="Proteomes" id="UP001642409">
    <property type="component" value="Unassembled WGS sequence"/>
</dbReference>
<dbReference type="EMBL" id="CATOUU010001170">
    <property type="protein sequence ID" value="CAI9975871.1"/>
    <property type="molecule type" value="Genomic_DNA"/>
</dbReference>
<dbReference type="Gene3D" id="3.40.50.300">
    <property type="entry name" value="P-loop containing nucleotide triphosphate hydrolases"/>
    <property type="match status" value="1"/>
</dbReference>
<sequence length="150" mass="17349">MTMLQKIFAGQNVPITYNMNPIIIHRNSKQISLKIWDVSEQDDQFRRIYYSDVDLFIVCYAINNKESFNNAQMIWIPEIKFNKPKVPFILVGTKEDERSMSAETVTEREAVDVAKYFGAKAHIQCSAANNYNINYLISTALDYTSGYNDK</sequence>
<dbReference type="GO" id="GO:0003924">
    <property type="term" value="F:GTPase activity"/>
    <property type="evidence" value="ECO:0007669"/>
    <property type="project" value="InterPro"/>
</dbReference>
<comment type="caution">
    <text evidence="3">The sequence shown here is derived from an EMBL/GenBank/DDBJ whole genome shotgun (WGS) entry which is preliminary data.</text>
</comment>
<keyword evidence="5" id="KW-1185">Reference proteome</keyword>
<keyword evidence="1" id="KW-0547">Nucleotide-binding</keyword>
<protein>
    <submittedName>
        <fullName evidence="3">Rac/Rho-like protein</fullName>
    </submittedName>
    <submittedName>
        <fullName evidence="4">Rac/Rho-like_protein</fullName>
    </submittedName>
</protein>
<reference evidence="3" key="1">
    <citation type="submission" date="2023-06" db="EMBL/GenBank/DDBJ databases">
        <authorList>
            <person name="Kurt Z."/>
        </authorList>
    </citation>
    <scope>NUCLEOTIDE SEQUENCE</scope>
</reference>
<dbReference type="GO" id="GO:0007264">
    <property type="term" value="P:small GTPase-mediated signal transduction"/>
    <property type="evidence" value="ECO:0007669"/>
    <property type="project" value="InterPro"/>
</dbReference>
<dbReference type="SMART" id="SM00174">
    <property type="entry name" value="RHO"/>
    <property type="match status" value="1"/>
</dbReference>
<dbReference type="PROSITE" id="PS51419">
    <property type="entry name" value="RAB"/>
    <property type="match status" value="1"/>
</dbReference>
<dbReference type="InterPro" id="IPR003578">
    <property type="entry name" value="Small_GTPase_Rho"/>
</dbReference>
<evidence type="ECO:0000313" key="5">
    <source>
        <dbReference type="Proteomes" id="UP001642409"/>
    </source>
</evidence>
<evidence type="ECO:0000313" key="4">
    <source>
        <dbReference type="EMBL" id="CAL6006750.1"/>
    </source>
</evidence>
<accession>A0AA86RDD0</accession>
<dbReference type="PROSITE" id="PS51421">
    <property type="entry name" value="RAS"/>
    <property type="match status" value="1"/>
</dbReference>
<dbReference type="InterPro" id="IPR027417">
    <property type="entry name" value="P-loop_NTPase"/>
</dbReference>
<dbReference type="PANTHER" id="PTHR24072">
    <property type="entry name" value="RHO FAMILY GTPASE"/>
    <property type="match status" value="1"/>
</dbReference>
<dbReference type="InterPro" id="IPR001806">
    <property type="entry name" value="Small_GTPase"/>
</dbReference>
<dbReference type="SUPFAM" id="SSF52540">
    <property type="entry name" value="P-loop containing nucleoside triphosphate hydrolases"/>
    <property type="match status" value="1"/>
</dbReference>
<gene>
    <name evidence="4" type="ORF">HINF_LOCUS20310</name>
    <name evidence="3" type="ORF">HINF_LOCUS63516</name>
</gene>
<evidence type="ECO:0000313" key="3">
    <source>
        <dbReference type="EMBL" id="CAI9975871.1"/>
    </source>
</evidence>
<name>A0AA86RDD0_9EUKA</name>
<dbReference type="PROSITE" id="PS51420">
    <property type="entry name" value="RHO"/>
    <property type="match status" value="1"/>
</dbReference>